<reference evidence="3 4" key="1">
    <citation type="submission" date="2018-06" db="EMBL/GenBank/DDBJ databases">
        <authorList>
            <consortium name="Pathogen Informatics"/>
            <person name="Doyle S."/>
        </authorList>
    </citation>
    <scope>NUCLEOTIDE SEQUENCE [LARGE SCALE GENOMIC DNA]</scope>
    <source>
        <strain evidence="1 3">NCTC1659</strain>
        <strain evidence="2 4">NCTC8540</strain>
    </source>
</reference>
<dbReference type="Proteomes" id="UP000254329">
    <property type="component" value="Unassembled WGS sequence"/>
</dbReference>
<organism evidence="1 3">
    <name type="scientific">Canicola haemoglobinophilus</name>
    <dbReference type="NCBI Taxonomy" id="733"/>
    <lineage>
        <taxon>Bacteria</taxon>
        <taxon>Pseudomonadati</taxon>
        <taxon>Pseudomonadota</taxon>
        <taxon>Gammaproteobacteria</taxon>
        <taxon>Pasteurellales</taxon>
        <taxon>Pasteurellaceae</taxon>
        <taxon>Canicola</taxon>
    </lineage>
</organism>
<proteinExistence type="predicted"/>
<evidence type="ECO:0000313" key="3">
    <source>
        <dbReference type="Proteomes" id="UP000254329"/>
    </source>
</evidence>
<sequence>MQITISDVAQAHFRRLLAQQEEGTNIRIFVVKPGTPHAECGVSYCPKSAVELTDTP</sequence>
<dbReference type="EMBL" id="UGHJ01000001">
    <property type="protein sequence ID" value="STO67727.1"/>
    <property type="molecule type" value="Genomic_DNA"/>
</dbReference>
<dbReference type="InterPro" id="IPR035903">
    <property type="entry name" value="HesB-like_dom_sf"/>
</dbReference>
<dbReference type="EMBL" id="UGHF01000001">
    <property type="protein sequence ID" value="STO59116.1"/>
    <property type="molecule type" value="Genomic_DNA"/>
</dbReference>
<dbReference type="SUPFAM" id="SSF89360">
    <property type="entry name" value="HesB-like domain"/>
    <property type="match status" value="1"/>
</dbReference>
<protein>
    <submittedName>
        <fullName evidence="1">DNA uptake protein</fullName>
    </submittedName>
</protein>
<dbReference type="AlphaFoldDB" id="A0A377HT82"/>
<evidence type="ECO:0000313" key="4">
    <source>
        <dbReference type="Proteomes" id="UP000254496"/>
    </source>
</evidence>
<gene>
    <name evidence="1" type="primary">nfuA_2</name>
    <name evidence="2" type="synonym">nfuA_1</name>
    <name evidence="1" type="ORF">NCTC1659_00341</name>
    <name evidence="2" type="ORF">NCTC8540_00196</name>
</gene>
<name>A0A377HT82_9PAST</name>
<keyword evidence="3" id="KW-1185">Reference proteome</keyword>
<evidence type="ECO:0000313" key="1">
    <source>
        <dbReference type="EMBL" id="STO59116.1"/>
    </source>
</evidence>
<evidence type="ECO:0000313" key="2">
    <source>
        <dbReference type="EMBL" id="STO67727.1"/>
    </source>
</evidence>
<dbReference type="Proteomes" id="UP000254496">
    <property type="component" value="Unassembled WGS sequence"/>
</dbReference>
<accession>A0A377HT82</accession>